<protein>
    <submittedName>
        <fullName evidence="2">Beta-lactamase family protein</fullName>
    </submittedName>
</protein>
<evidence type="ECO:0000313" key="3">
    <source>
        <dbReference type="Proteomes" id="UP000598146"/>
    </source>
</evidence>
<dbReference type="PANTHER" id="PTHR46825:SF9">
    <property type="entry name" value="BETA-LACTAMASE-RELATED DOMAIN-CONTAINING PROTEIN"/>
    <property type="match status" value="1"/>
</dbReference>
<organism evidence="2 3">
    <name type="scientific">Actinoplanes aureus</name>
    <dbReference type="NCBI Taxonomy" id="2792083"/>
    <lineage>
        <taxon>Bacteria</taxon>
        <taxon>Bacillati</taxon>
        <taxon>Actinomycetota</taxon>
        <taxon>Actinomycetes</taxon>
        <taxon>Micromonosporales</taxon>
        <taxon>Micromonosporaceae</taxon>
        <taxon>Actinoplanes</taxon>
    </lineage>
</organism>
<name>A0A931C8H0_9ACTN</name>
<dbReference type="AlphaFoldDB" id="A0A931C8H0"/>
<dbReference type="InterPro" id="IPR001466">
    <property type="entry name" value="Beta-lactam-related"/>
</dbReference>
<gene>
    <name evidence="2" type="ORF">I4J89_28440</name>
</gene>
<reference evidence="2" key="1">
    <citation type="submission" date="2020-11" db="EMBL/GenBank/DDBJ databases">
        <title>Isolation and identification of active actinomycetes.</title>
        <authorList>
            <person name="Sun X."/>
        </authorList>
    </citation>
    <scope>NUCLEOTIDE SEQUENCE</scope>
    <source>
        <strain evidence="2">NEAU-A11</strain>
    </source>
</reference>
<feature type="domain" description="Beta-lactamase-related" evidence="1">
    <location>
        <begin position="1"/>
        <end position="184"/>
    </location>
</feature>
<keyword evidence="3" id="KW-1185">Reference proteome</keyword>
<proteinExistence type="predicted"/>
<sequence length="195" mass="20816">MLETFRALPVLHPPGGGWHYSSPGYVLLAHVVEKAGGTPYREFLSDRIFGPLGLTSTFAGMPGGEADVASGHDAAGQPLLSWELDVTGMGAGDVWSTAGDMLTWVDAVQTGRLLGEPYRSLMLTGHARTGGGRDASEYGYGVFMGEINGRRWWHHSGHNAGFKAFTGCIPSVDRRIVLLSNTEAVDTSALDHLFG</sequence>
<comment type="caution">
    <text evidence="2">The sequence shown here is derived from an EMBL/GenBank/DDBJ whole genome shotgun (WGS) entry which is preliminary data.</text>
</comment>
<dbReference type="InterPro" id="IPR050491">
    <property type="entry name" value="AmpC-like"/>
</dbReference>
<dbReference type="Gene3D" id="3.40.710.10">
    <property type="entry name" value="DD-peptidase/beta-lactamase superfamily"/>
    <property type="match status" value="1"/>
</dbReference>
<dbReference type="EMBL" id="JADQTO010000015">
    <property type="protein sequence ID" value="MBG0565389.1"/>
    <property type="molecule type" value="Genomic_DNA"/>
</dbReference>
<evidence type="ECO:0000313" key="2">
    <source>
        <dbReference type="EMBL" id="MBG0565389.1"/>
    </source>
</evidence>
<accession>A0A931C8H0</accession>
<evidence type="ECO:0000259" key="1">
    <source>
        <dbReference type="Pfam" id="PF00144"/>
    </source>
</evidence>
<dbReference type="PANTHER" id="PTHR46825">
    <property type="entry name" value="D-ALANYL-D-ALANINE-CARBOXYPEPTIDASE/ENDOPEPTIDASE AMPH"/>
    <property type="match status" value="1"/>
</dbReference>
<dbReference type="InterPro" id="IPR012338">
    <property type="entry name" value="Beta-lactam/transpept-like"/>
</dbReference>
<dbReference type="Pfam" id="PF00144">
    <property type="entry name" value="Beta-lactamase"/>
    <property type="match status" value="1"/>
</dbReference>
<dbReference type="SUPFAM" id="SSF56601">
    <property type="entry name" value="beta-lactamase/transpeptidase-like"/>
    <property type="match status" value="1"/>
</dbReference>
<dbReference type="Proteomes" id="UP000598146">
    <property type="component" value="Unassembled WGS sequence"/>
</dbReference>